<dbReference type="Proteomes" id="UP000315295">
    <property type="component" value="Unassembled WGS sequence"/>
</dbReference>
<dbReference type="EMBL" id="VIEB01001105">
    <property type="protein sequence ID" value="TQD75384.1"/>
    <property type="molecule type" value="Genomic_DNA"/>
</dbReference>
<dbReference type="PANTHER" id="PTHR20930:SF0">
    <property type="entry name" value="PROTEIN ILRUN"/>
    <property type="match status" value="1"/>
</dbReference>
<feature type="domain" description="PB1" evidence="2">
    <location>
        <begin position="12"/>
        <end position="97"/>
    </location>
</feature>
<dbReference type="PANTHER" id="PTHR20930">
    <property type="entry name" value="OVARIAN CARCINOMA ANTIGEN CA125-RELATED"/>
    <property type="match status" value="1"/>
</dbReference>
<evidence type="ECO:0000313" key="3">
    <source>
        <dbReference type="EMBL" id="TQD75384.1"/>
    </source>
</evidence>
<evidence type="ECO:0000256" key="1">
    <source>
        <dbReference type="ARBA" id="ARBA00011726"/>
    </source>
</evidence>
<name>A0A540KMD3_MALBA</name>
<dbReference type="Gene3D" id="3.10.20.90">
    <property type="entry name" value="Phosphatidylinositol 3-kinase Catalytic Subunit, Chain A, domain 1"/>
    <property type="match status" value="1"/>
</dbReference>
<organism evidence="3 4">
    <name type="scientific">Malus baccata</name>
    <name type="common">Siberian crab apple</name>
    <name type="synonym">Pyrus baccata</name>
    <dbReference type="NCBI Taxonomy" id="106549"/>
    <lineage>
        <taxon>Eukaryota</taxon>
        <taxon>Viridiplantae</taxon>
        <taxon>Streptophyta</taxon>
        <taxon>Embryophyta</taxon>
        <taxon>Tracheophyta</taxon>
        <taxon>Spermatophyta</taxon>
        <taxon>Magnoliopsida</taxon>
        <taxon>eudicotyledons</taxon>
        <taxon>Gunneridae</taxon>
        <taxon>Pentapetalae</taxon>
        <taxon>rosids</taxon>
        <taxon>fabids</taxon>
        <taxon>Rosales</taxon>
        <taxon>Rosaceae</taxon>
        <taxon>Amygdaloideae</taxon>
        <taxon>Maleae</taxon>
        <taxon>Malus</taxon>
    </lineage>
</organism>
<accession>A0A540KMD3</accession>
<dbReference type="STRING" id="106549.A0A540KMD3"/>
<dbReference type="SMART" id="SM00666">
    <property type="entry name" value="PB1"/>
    <property type="match status" value="1"/>
</dbReference>
<protein>
    <recommendedName>
        <fullName evidence="2">PB1 domain-containing protein</fullName>
    </recommendedName>
</protein>
<evidence type="ECO:0000313" key="4">
    <source>
        <dbReference type="Proteomes" id="UP000315295"/>
    </source>
</evidence>
<dbReference type="PROSITE" id="PS51745">
    <property type="entry name" value="PB1"/>
    <property type="match status" value="1"/>
</dbReference>
<dbReference type="InterPro" id="IPR053793">
    <property type="entry name" value="PB1-like"/>
</dbReference>
<comment type="subunit">
    <text evidence="1">Homodimers and heterodimers.</text>
</comment>
<sequence length="196" mass="21984">MASTAVIDVRYFGTSKVKVGDRVRHLRALVDNNGKLDLDMGGLRQEIRILCNLPPGADITLTYIDEDYDVVTLVDDNDLREAMRQHLKSFRIDVQMNDDDKEDCRKNSSSEKCHVTDAVNVTSDVSSSNVFDEFHLANYDHHVSPSVKHFEDECGMMCHASIRCGVCNDKVATLWLAALALVVSVRLLSRRHGSEC</sequence>
<evidence type="ECO:0000259" key="2">
    <source>
        <dbReference type="PROSITE" id="PS51745"/>
    </source>
</evidence>
<proteinExistence type="predicted"/>
<dbReference type="SUPFAM" id="SSF54277">
    <property type="entry name" value="CAD &amp; PB1 domains"/>
    <property type="match status" value="1"/>
</dbReference>
<dbReference type="AlphaFoldDB" id="A0A540KMD3"/>
<reference evidence="3 4" key="1">
    <citation type="journal article" date="2019" name="G3 (Bethesda)">
        <title>Sequencing of a Wild Apple (Malus baccata) Genome Unravels the Differences Between Cultivated and Wild Apple Species Regarding Disease Resistance and Cold Tolerance.</title>
        <authorList>
            <person name="Chen X."/>
        </authorList>
    </citation>
    <scope>NUCLEOTIDE SEQUENCE [LARGE SCALE GENOMIC DNA]</scope>
    <source>
        <strain evidence="4">cv. Shandingzi</strain>
        <tissue evidence="3">Leaves</tissue>
    </source>
</reference>
<gene>
    <name evidence="3" type="ORF">C1H46_039077</name>
</gene>
<dbReference type="Pfam" id="PF00564">
    <property type="entry name" value="PB1"/>
    <property type="match status" value="1"/>
</dbReference>
<dbReference type="InterPro" id="IPR000270">
    <property type="entry name" value="PB1_dom"/>
</dbReference>
<comment type="caution">
    <text evidence="3">The sequence shown here is derived from an EMBL/GenBank/DDBJ whole genome shotgun (WGS) entry which is preliminary data.</text>
</comment>
<keyword evidence="4" id="KW-1185">Reference proteome</keyword>